<sequence>MTAQKQKAPLDQVTPAPVFALEAKQARSRQLRDKALVLAAELVRKGQFDATSMVELAKSAGCSVGALYFRFRDKEALFASVIEVTMRHEVEVLKVLDKAGRYQGQALNETVDRCIRDFVAFIENNDAMIRAMYLRSTVQPGYWGVVRSAVFDMVQVWIAAVAVAANRGKDSDYLRQVGIAFQFVSSTLVYSVLIDSPVRPLGKRELVYWLNEMLLHFIALDVPTDFKPVPALVPQSLAAPPAVPARRKKV</sequence>
<accession>A0ABN4SRL1</accession>
<evidence type="ECO:0000256" key="2">
    <source>
        <dbReference type="ARBA" id="ARBA00023125"/>
    </source>
</evidence>
<proteinExistence type="predicted"/>
<dbReference type="Pfam" id="PF00440">
    <property type="entry name" value="TetR_N"/>
    <property type="match status" value="1"/>
</dbReference>
<dbReference type="InterPro" id="IPR050109">
    <property type="entry name" value="HTH-type_TetR-like_transc_reg"/>
</dbReference>
<keyword evidence="3" id="KW-0804">Transcription</keyword>
<evidence type="ECO:0000313" key="6">
    <source>
        <dbReference type="EMBL" id="AOV05338.1"/>
    </source>
</evidence>
<dbReference type="EMBL" id="CP017420">
    <property type="protein sequence ID" value="AOV05338.1"/>
    <property type="molecule type" value="Genomic_DNA"/>
</dbReference>
<evidence type="ECO:0000256" key="3">
    <source>
        <dbReference type="ARBA" id="ARBA00023163"/>
    </source>
</evidence>
<dbReference type="RefSeq" id="WP_046239007.1">
    <property type="nucleotide sequence ID" value="NZ_CBCSDN010000003.1"/>
</dbReference>
<dbReference type="SUPFAM" id="SSF46689">
    <property type="entry name" value="Homeodomain-like"/>
    <property type="match status" value="1"/>
</dbReference>
<dbReference type="PANTHER" id="PTHR30055:SF234">
    <property type="entry name" value="HTH-TYPE TRANSCRIPTIONAL REGULATOR BETI"/>
    <property type="match status" value="1"/>
</dbReference>
<keyword evidence="7" id="KW-1185">Reference proteome</keyword>
<dbReference type="Proteomes" id="UP000095607">
    <property type="component" value="Chromosome"/>
</dbReference>
<feature type="DNA-binding region" description="H-T-H motif" evidence="4">
    <location>
        <begin position="52"/>
        <end position="71"/>
    </location>
</feature>
<protein>
    <recommendedName>
        <fullName evidence="5">HTH tetR-type domain-containing protein</fullName>
    </recommendedName>
</protein>
<dbReference type="PROSITE" id="PS50977">
    <property type="entry name" value="HTH_TETR_2"/>
    <property type="match status" value="1"/>
</dbReference>
<evidence type="ECO:0000259" key="5">
    <source>
        <dbReference type="PROSITE" id="PS50977"/>
    </source>
</evidence>
<evidence type="ECO:0000313" key="7">
    <source>
        <dbReference type="Proteomes" id="UP000095607"/>
    </source>
</evidence>
<name>A0ABN4SRL1_9BURK</name>
<organism evidence="6 7">
    <name type="scientific">Delftia tsuruhatensis</name>
    <dbReference type="NCBI Taxonomy" id="180282"/>
    <lineage>
        <taxon>Bacteria</taxon>
        <taxon>Pseudomonadati</taxon>
        <taxon>Pseudomonadota</taxon>
        <taxon>Betaproteobacteria</taxon>
        <taxon>Burkholderiales</taxon>
        <taxon>Comamonadaceae</taxon>
        <taxon>Delftia</taxon>
    </lineage>
</organism>
<feature type="domain" description="HTH tetR-type" evidence="5">
    <location>
        <begin position="29"/>
        <end position="89"/>
    </location>
</feature>
<gene>
    <name evidence="6" type="ORF">BI380_30415</name>
</gene>
<evidence type="ECO:0000256" key="4">
    <source>
        <dbReference type="PROSITE-ProRule" id="PRU00335"/>
    </source>
</evidence>
<evidence type="ECO:0000256" key="1">
    <source>
        <dbReference type="ARBA" id="ARBA00023015"/>
    </source>
</evidence>
<dbReference type="Gene3D" id="1.10.357.10">
    <property type="entry name" value="Tetracycline Repressor, domain 2"/>
    <property type="match status" value="1"/>
</dbReference>
<keyword evidence="2 4" id="KW-0238">DNA-binding</keyword>
<reference evidence="6 7" key="1">
    <citation type="submission" date="2016-09" db="EMBL/GenBank/DDBJ databases">
        <title>Complete genome sequence of Deltia acidovorans CM13 isolated from murine proximal colonic tissue.</title>
        <authorList>
            <person name="Saffarian A."/>
        </authorList>
    </citation>
    <scope>NUCLEOTIDE SEQUENCE [LARGE SCALE GENOMIC DNA]</scope>
    <source>
        <strain evidence="6 7">CM13</strain>
    </source>
</reference>
<dbReference type="InterPro" id="IPR001647">
    <property type="entry name" value="HTH_TetR"/>
</dbReference>
<keyword evidence="1" id="KW-0805">Transcription regulation</keyword>
<dbReference type="InterPro" id="IPR009057">
    <property type="entry name" value="Homeodomain-like_sf"/>
</dbReference>
<dbReference type="PANTHER" id="PTHR30055">
    <property type="entry name" value="HTH-TYPE TRANSCRIPTIONAL REGULATOR RUTR"/>
    <property type="match status" value="1"/>
</dbReference>